<evidence type="ECO:0000313" key="5">
    <source>
        <dbReference type="Proteomes" id="UP000003165"/>
    </source>
</evidence>
<feature type="region of interest" description="Disordered" evidence="1">
    <location>
        <begin position="51"/>
        <end position="99"/>
    </location>
</feature>
<feature type="region of interest" description="Disordered" evidence="1">
    <location>
        <begin position="165"/>
        <end position="186"/>
    </location>
</feature>
<feature type="region of interest" description="Disordered" evidence="1">
    <location>
        <begin position="128"/>
        <end position="149"/>
    </location>
</feature>
<protein>
    <submittedName>
        <fullName evidence="4">MJ0042 family finger-like protein</fullName>
    </submittedName>
</protein>
<feature type="compositionally biased region" description="Acidic residues" evidence="1">
    <location>
        <begin position="73"/>
        <end position="82"/>
    </location>
</feature>
<dbReference type="AlphaFoldDB" id="B9Z6D5"/>
<feature type="compositionally biased region" description="Basic and acidic residues" evidence="1">
    <location>
        <begin position="173"/>
        <end position="185"/>
    </location>
</feature>
<evidence type="ECO:0000313" key="4">
    <source>
        <dbReference type="EMBL" id="EEG07510.1"/>
    </source>
</evidence>
<organism evidence="4 5">
    <name type="scientific">Pseudogulbenkiania ferrooxidans 2002</name>
    <dbReference type="NCBI Taxonomy" id="279714"/>
    <lineage>
        <taxon>Bacteria</taxon>
        <taxon>Pseudomonadati</taxon>
        <taxon>Pseudomonadota</taxon>
        <taxon>Betaproteobacteria</taxon>
        <taxon>Neisseriales</taxon>
        <taxon>Chromobacteriaceae</taxon>
        <taxon>Pseudogulbenkiania</taxon>
    </lineage>
</organism>
<feature type="domain" description="Zinc finger/thioredoxin putative" evidence="3">
    <location>
        <begin position="5"/>
        <end position="39"/>
    </location>
</feature>
<dbReference type="Proteomes" id="UP000003165">
    <property type="component" value="Unassembled WGS sequence"/>
</dbReference>
<evidence type="ECO:0000256" key="1">
    <source>
        <dbReference type="SAM" id="MobiDB-lite"/>
    </source>
</evidence>
<evidence type="ECO:0000259" key="3">
    <source>
        <dbReference type="Pfam" id="PF13719"/>
    </source>
</evidence>
<gene>
    <name evidence="4" type="ORF">FuraDRAFT_2832</name>
</gene>
<accession>B9Z6D5</accession>
<dbReference type="InterPro" id="IPR011723">
    <property type="entry name" value="Znf/thioredoxin_put"/>
</dbReference>
<dbReference type="Pfam" id="PF11906">
    <property type="entry name" value="DUF3426"/>
    <property type="match status" value="1"/>
</dbReference>
<dbReference type="Pfam" id="PF13719">
    <property type="entry name" value="Zn_ribbon_5"/>
    <property type="match status" value="1"/>
</dbReference>
<dbReference type="eggNOG" id="ENOG5030T5U">
    <property type="taxonomic scope" value="Bacteria"/>
</dbReference>
<reference evidence="4 5" key="1">
    <citation type="submission" date="2009-02" db="EMBL/GenBank/DDBJ databases">
        <title>Sequencing of the draft genome and assembly of Lutiella nitroferrum 2002.</title>
        <authorList>
            <consortium name="US DOE Joint Genome Institute (JGI-PGF)"/>
            <person name="Lucas S."/>
            <person name="Copeland A."/>
            <person name="Lapidus A."/>
            <person name="Glavina del Rio T."/>
            <person name="Tice H."/>
            <person name="Bruce D."/>
            <person name="Goodwin L."/>
            <person name="Pitluck S."/>
            <person name="Larimer F."/>
            <person name="Land M.L."/>
            <person name="Hauser L."/>
            <person name="Coates J.D."/>
        </authorList>
    </citation>
    <scope>NUCLEOTIDE SEQUENCE [LARGE SCALE GENOMIC DNA]</scope>
    <source>
        <strain evidence="4 5">2002</strain>
    </source>
</reference>
<keyword evidence="5" id="KW-1185">Reference proteome</keyword>
<keyword evidence="2" id="KW-1133">Transmembrane helix</keyword>
<feature type="compositionally biased region" description="Pro residues" evidence="1">
    <location>
        <begin position="51"/>
        <end position="64"/>
    </location>
</feature>
<dbReference type="NCBIfam" id="TIGR02098">
    <property type="entry name" value="MJ0042_CXXC"/>
    <property type="match status" value="1"/>
</dbReference>
<dbReference type="EMBL" id="ACIS01000008">
    <property type="protein sequence ID" value="EEG07510.1"/>
    <property type="molecule type" value="Genomic_DNA"/>
</dbReference>
<keyword evidence="2" id="KW-0472">Membrane</keyword>
<comment type="caution">
    <text evidence="4">The sequence shown here is derived from an EMBL/GenBank/DDBJ whole genome shotgun (WGS) entry which is preliminary data.</text>
</comment>
<sequence>MTHTTQCPGCQTRFKVSDAQLAVANGLVRCGRCAHVFNATEHMIVAEPPLLAPTPPVPPPPAPAVPASRPDPGDDFELELPDFDPLGSPPATETAPPVETAVAATVSAPATDANDMATFQRALSEAMQHRDATAPIGDPFAASETPPRPAADPLQALLEETLSEHAAPATRGAHNETETREERGQPKGATVMVMPEADSAEPVFDPGADIPGFEPPPPAARRAGNWQTWLMAGVALIGVLALALQLVYLNRTRIAAEVPELRPTLEKLCQGVGCSVPLPTDSALIRTEWSELSFVPDQQNLIQLAATLKNHAAYPQAYPMLEVTLKDAEDQVVIRKVFSPQEYLKPDDYKAMQFKGNSEIRIAMRFDVGKVRAMGYSLLWFYP</sequence>
<dbReference type="InterPro" id="IPR021834">
    <property type="entry name" value="DUF3426"/>
</dbReference>
<name>B9Z6D5_9NEIS</name>
<feature type="compositionally biased region" description="Low complexity" evidence="1">
    <location>
        <begin position="89"/>
        <end position="99"/>
    </location>
</feature>
<keyword evidence="2" id="KW-0812">Transmembrane</keyword>
<proteinExistence type="predicted"/>
<evidence type="ECO:0000256" key="2">
    <source>
        <dbReference type="SAM" id="Phobius"/>
    </source>
</evidence>
<dbReference type="RefSeq" id="WP_008954852.1">
    <property type="nucleotide sequence ID" value="NZ_ACIS01000008.1"/>
</dbReference>
<feature type="transmembrane region" description="Helical" evidence="2">
    <location>
        <begin position="226"/>
        <end position="249"/>
    </location>
</feature>